<name>A0A318KBI0_9NOCA</name>
<comment type="caution">
    <text evidence="1">The sequence shown here is derived from an EMBL/GenBank/DDBJ whole genome shotgun (WGS) entry which is preliminary data.</text>
</comment>
<gene>
    <name evidence="1" type="ORF">DFR70_12332</name>
</gene>
<sequence length="126" mass="12941">MWDSLPVGAADGSSAALTREQMAELIGGRAGAAMVFGEPVTADGLTIVPVARAGIGFGGADGGIIGGGTDIRPLGYIEIRDGVARYRPIRDIWGRVGAPLTALAAGAAASLAVRSLLDLRRRPRRF</sequence>
<organism evidence="1 2">
    <name type="scientific">Nocardia tenerifensis</name>
    <dbReference type="NCBI Taxonomy" id="228006"/>
    <lineage>
        <taxon>Bacteria</taxon>
        <taxon>Bacillati</taxon>
        <taxon>Actinomycetota</taxon>
        <taxon>Actinomycetes</taxon>
        <taxon>Mycobacteriales</taxon>
        <taxon>Nocardiaceae</taxon>
        <taxon>Nocardia</taxon>
    </lineage>
</organism>
<reference evidence="1 2" key="1">
    <citation type="submission" date="2018-05" db="EMBL/GenBank/DDBJ databases">
        <title>Genomic Encyclopedia of Type Strains, Phase IV (KMG-IV): sequencing the most valuable type-strain genomes for metagenomic binning, comparative biology and taxonomic classification.</title>
        <authorList>
            <person name="Goeker M."/>
        </authorList>
    </citation>
    <scope>NUCLEOTIDE SEQUENCE [LARGE SCALE GENOMIC DNA]</scope>
    <source>
        <strain evidence="1 2">DSM 44704</strain>
    </source>
</reference>
<dbReference type="Proteomes" id="UP000247569">
    <property type="component" value="Unassembled WGS sequence"/>
</dbReference>
<dbReference type="EMBL" id="QJKF01000023">
    <property type="protein sequence ID" value="PXX54738.1"/>
    <property type="molecule type" value="Genomic_DNA"/>
</dbReference>
<evidence type="ECO:0000313" key="1">
    <source>
        <dbReference type="EMBL" id="PXX54738.1"/>
    </source>
</evidence>
<evidence type="ECO:0000313" key="2">
    <source>
        <dbReference type="Proteomes" id="UP000247569"/>
    </source>
</evidence>
<accession>A0A318KBI0</accession>
<proteinExistence type="predicted"/>
<evidence type="ECO:0008006" key="3">
    <source>
        <dbReference type="Google" id="ProtNLM"/>
    </source>
</evidence>
<dbReference type="AlphaFoldDB" id="A0A318KBI0"/>
<protein>
    <recommendedName>
        <fullName evidence="3">Sporulation protein YtfJ</fullName>
    </recommendedName>
</protein>
<keyword evidence="2" id="KW-1185">Reference proteome</keyword>